<keyword evidence="7" id="KW-0560">Oxidoreductase</keyword>
<keyword evidence="6" id="KW-0276">Fatty acid metabolism</keyword>
<evidence type="ECO:0000256" key="8">
    <source>
        <dbReference type="ARBA" id="ARBA00023027"/>
    </source>
</evidence>
<reference evidence="17 18" key="1">
    <citation type="submission" date="2016-07" db="EMBL/GenBank/DDBJ databases">
        <title>Disparate Historic Effective Population Sizes Predicted by Modern Levels of Genome Diversity for the Scaled Quail (Callipepla squamata) and the Northern Bobwhite (Colinus virginianus): Inferences from First and Second Generation Draft Genome Assemblies for Sympatric New World Quail.</title>
        <authorList>
            <person name="Oldeschulte D.L."/>
            <person name="Halley Y.A."/>
            <person name="Bhattarai E.K."/>
            <person name="Brashear W.A."/>
            <person name="Hill J."/>
            <person name="Metz R.P."/>
            <person name="Johnson C.D."/>
            <person name="Rollins D."/>
            <person name="Peterson M.J."/>
            <person name="Bickhart D.M."/>
            <person name="Decker J.E."/>
            <person name="Seabury C.M."/>
        </authorList>
    </citation>
    <scope>NUCLEOTIDE SEQUENCE [LARGE SCALE GENOMIC DNA]</scope>
    <source>
        <strain evidence="17 18">Texas</strain>
        <tissue evidence="17">Leg muscle</tissue>
    </source>
</reference>
<dbReference type="InterPro" id="IPR029045">
    <property type="entry name" value="ClpP/crotonase-like_dom_sf"/>
</dbReference>
<dbReference type="EMBL" id="MCFN01001039">
    <property type="protein sequence ID" value="OXB53885.1"/>
    <property type="molecule type" value="Genomic_DNA"/>
</dbReference>
<evidence type="ECO:0000256" key="1">
    <source>
        <dbReference type="ARBA" id="ARBA00000469"/>
    </source>
</evidence>
<dbReference type="FunFam" id="3.90.226.10:FF:000011">
    <property type="entry name" value="Fatty acid oxidation complex subunit alpha"/>
    <property type="match status" value="1"/>
</dbReference>
<accession>A0A226MF29</accession>
<organism evidence="17 18">
    <name type="scientific">Callipepla squamata</name>
    <name type="common">Scaled quail</name>
    <dbReference type="NCBI Taxonomy" id="9009"/>
    <lineage>
        <taxon>Eukaryota</taxon>
        <taxon>Metazoa</taxon>
        <taxon>Chordata</taxon>
        <taxon>Craniata</taxon>
        <taxon>Vertebrata</taxon>
        <taxon>Euteleostomi</taxon>
        <taxon>Archelosauria</taxon>
        <taxon>Archosauria</taxon>
        <taxon>Dinosauria</taxon>
        <taxon>Saurischia</taxon>
        <taxon>Theropoda</taxon>
        <taxon>Coelurosauria</taxon>
        <taxon>Aves</taxon>
        <taxon>Neognathae</taxon>
        <taxon>Galloanserae</taxon>
        <taxon>Galliformes</taxon>
        <taxon>Odontophoridae</taxon>
        <taxon>Callipepla</taxon>
    </lineage>
</organism>
<dbReference type="Pfam" id="PF00378">
    <property type="entry name" value="ECH_1"/>
    <property type="match status" value="1"/>
</dbReference>
<keyword evidence="10" id="KW-0456">Lyase</keyword>
<dbReference type="PANTHER" id="PTHR43612">
    <property type="entry name" value="TRIFUNCTIONAL ENZYME SUBUNIT ALPHA"/>
    <property type="match status" value="1"/>
</dbReference>
<evidence type="ECO:0000256" key="12">
    <source>
        <dbReference type="ARBA" id="ARBA00047613"/>
    </source>
</evidence>
<proteinExistence type="inferred from homology"/>
<dbReference type="STRING" id="9009.A0A226MF29"/>
<sequence length="872" mass="94578">GDRRVTRDTAAEATENSFNICNIFSLGYACRNFSTSTALQARTHVSYDIKGDVAVVRFNTPNSKVNTLSKQMSAEFTEVLNEIWANEAVKSAVLISSKPGSFIAGADIDMITACKTSQEVTQLSQEGQKMLEKIEQSPKPIVAAISGSCLGGGLEVAIACHYRIATKDRKTILGTPEVLLGLLPGAGGTQRLPKMVGLPAAFDMMLTGRNIRADRAKKMGLVDQLVDPLGPGVKPPEARTIEYLEEVAVGFARGLANKTVSAKRSKGLVQKITDYAMALPFVRQQVYKTVESKVQKQTKGLYPAPLKIIEVVKAGLDQGRDTGYLTESQNFGHLAMTNESKALIGLYHGQVRCKKNKFGTPQREVKTLAVLGAGLMGAGIAQVSVDKGMKTILKDTTQQGLDRGQQQVFKGLNGKVKKKSLTSFERDSILSNMTSQLDYKGFEKADMVIEAVFEDINIKHKVLKEVEAVSIIFEQLQQTWPLYGRDSGVLPNGFITSYAASYSFQYMDECQGQSSLTVIPPHCIFASNTSALPINQIAAVSQRPDKVIGMHYFSPVDKMQLLEIITTDKTSQDTAASAVAVGLKQGKVVIVVKDGPGFYTTRCLGPMLAEVGRVLQVCIPFATVSMKQEFKFCCFLAPCQPGPSSGQEGKLDDTFYPHNGFPEISLLLLSLQEGIDPKKVDAISTAFGFPVGAATLIDEVGVDVATHVAEDLGKAFGERFGGGSIGLFKLMVQKGFLGRKAGKGFYIYQEGVKNRSLNSGMDEILAQFKLPAKPEVCTDEDIQMRLVTRFVNEAAMCLQEGILSNPVEGDIGAVFGLGFPPCLGGPFRYADSYGAKQLVDKLRKYEAVYGSQFTPCQLLLDHANSPGKKFHQ</sequence>
<dbReference type="InterPro" id="IPR050136">
    <property type="entry name" value="FA_oxidation_alpha_subunit"/>
</dbReference>
<evidence type="ECO:0000256" key="11">
    <source>
        <dbReference type="ARBA" id="ARBA00023268"/>
    </source>
</evidence>
<dbReference type="PROSITE" id="PS00166">
    <property type="entry name" value="ENOYL_COA_HYDRATASE"/>
    <property type="match status" value="1"/>
</dbReference>
<gene>
    <name evidence="17" type="ORF">ASZ78_008490</name>
</gene>
<dbReference type="EC" id="4.2.1.17" evidence="5"/>
<dbReference type="InterPro" id="IPR018376">
    <property type="entry name" value="Enoyl-CoA_hyd/isom_CS"/>
</dbReference>
<evidence type="ECO:0000256" key="3">
    <source>
        <dbReference type="ARBA" id="ARBA00007005"/>
    </source>
</evidence>
<dbReference type="OrthoDB" id="10004768at2759"/>
<evidence type="ECO:0000256" key="9">
    <source>
        <dbReference type="ARBA" id="ARBA00023098"/>
    </source>
</evidence>
<feature type="domain" description="3-hydroxyacyl-CoA dehydrogenase NAD binding" evidence="16">
    <location>
        <begin position="517"/>
        <end position="594"/>
    </location>
</feature>
<comment type="pathway">
    <text evidence="2">Lipid metabolism; fatty acid beta-oxidation.</text>
</comment>
<comment type="similarity">
    <text evidence="14">Belongs to the enoyl-CoA hydratase/isomerase family.</text>
</comment>
<dbReference type="Gene3D" id="1.10.1040.50">
    <property type="match status" value="1"/>
</dbReference>
<dbReference type="Gene3D" id="3.40.50.720">
    <property type="entry name" value="NAD(P)-binding Rossmann-like Domain"/>
    <property type="match status" value="2"/>
</dbReference>
<evidence type="ECO:0000313" key="18">
    <source>
        <dbReference type="Proteomes" id="UP000198323"/>
    </source>
</evidence>
<dbReference type="FunFam" id="3.40.50.720:FF:001420">
    <property type="entry name" value="Zgc:158138 protein"/>
    <property type="match status" value="1"/>
</dbReference>
<evidence type="ECO:0000256" key="4">
    <source>
        <dbReference type="ARBA" id="ARBA00008750"/>
    </source>
</evidence>
<feature type="domain" description="3-hydroxyacyl-CoA dehydrogenase C-terminal" evidence="15">
    <location>
        <begin position="666"/>
        <end position="748"/>
    </location>
</feature>
<dbReference type="InterPro" id="IPR006176">
    <property type="entry name" value="3-OHacyl-CoA_DH_NAD-bd"/>
</dbReference>
<evidence type="ECO:0000259" key="16">
    <source>
        <dbReference type="Pfam" id="PF02737"/>
    </source>
</evidence>
<comment type="similarity">
    <text evidence="4">In the N-terminal section; belongs to the enoyl-CoA hydratase/isomerase family.</text>
</comment>
<dbReference type="Gene3D" id="3.90.226.10">
    <property type="entry name" value="2-enoyl-CoA Hydratase, Chain A, domain 1"/>
    <property type="match status" value="1"/>
</dbReference>
<dbReference type="SUPFAM" id="SSF51735">
    <property type="entry name" value="NAD(P)-binding Rossmann-fold domains"/>
    <property type="match status" value="2"/>
</dbReference>
<dbReference type="SUPFAM" id="SSF48179">
    <property type="entry name" value="6-phosphogluconate dehydrogenase C-terminal domain-like"/>
    <property type="match status" value="2"/>
</dbReference>
<dbReference type="GO" id="GO:0016509">
    <property type="term" value="F:long-chain (3S)-3-hydroxyacyl-CoA dehydrogenase (NAD+) activity"/>
    <property type="evidence" value="ECO:0007669"/>
    <property type="project" value="TreeGrafter"/>
</dbReference>
<comment type="catalytic activity">
    <reaction evidence="12">
        <text>(3S)-hydroxyhexadecanoyl-CoA + NAD(+) = 3-oxohexadecanoyl-CoA + NADH + H(+)</text>
        <dbReference type="Rhea" id="RHEA:31159"/>
        <dbReference type="ChEBI" id="CHEBI:15378"/>
        <dbReference type="ChEBI" id="CHEBI:57349"/>
        <dbReference type="ChEBI" id="CHEBI:57540"/>
        <dbReference type="ChEBI" id="CHEBI:57945"/>
        <dbReference type="ChEBI" id="CHEBI:62613"/>
    </reaction>
    <physiologicalReaction direction="left-to-right" evidence="12">
        <dbReference type="Rhea" id="RHEA:31160"/>
    </physiologicalReaction>
</comment>
<dbReference type="GO" id="GO:0016507">
    <property type="term" value="C:mitochondrial fatty acid beta-oxidation multienzyme complex"/>
    <property type="evidence" value="ECO:0007669"/>
    <property type="project" value="TreeGrafter"/>
</dbReference>
<dbReference type="GO" id="GO:0070403">
    <property type="term" value="F:NAD+ binding"/>
    <property type="evidence" value="ECO:0007669"/>
    <property type="project" value="InterPro"/>
</dbReference>
<dbReference type="Pfam" id="PF02737">
    <property type="entry name" value="3HCDH_N"/>
    <property type="match status" value="2"/>
</dbReference>
<dbReference type="InterPro" id="IPR036291">
    <property type="entry name" value="NAD(P)-bd_dom_sf"/>
</dbReference>
<keyword evidence="8" id="KW-0520">NAD</keyword>
<evidence type="ECO:0000256" key="13">
    <source>
        <dbReference type="ARBA" id="ARBA00048361"/>
    </source>
</evidence>
<dbReference type="GO" id="GO:0004300">
    <property type="term" value="F:enoyl-CoA hydratase activity"/>
    <property type="evidence" value="ECO:0007669"/>
    <property type="project" value="UniProtKB-EC"/>
</dbReference>
<dbReference type="InterPro" id="IPR006108">
    <property type="entry name" value="3HC_DH_C"/>
</dbReference>
<dbReference type="GO" id="GO:0006635">
    <property type="term" value="P:fatty acid beta-oxidation"/>
    <property type="evidence" value="ECO:0007669"/>
    <property type="project" value="UniProtKB-UniPathway"/>
</dbReference>
<dbReference type="UniPathway" id="UPA00659"/>
<comment type="similarity">
    <text evidence="3">In the central section; belongs to the 3-hydroxyacyl-CoA dehydrogenase family.</text>
</comment>
<dbReference type="InterPro" id="IPR001753">
    <property type="entry name" value="Enoyl-CoA_hydra/iso"/>
</dbReference>
<feature type="domain" description="3-hydroxyacyl-CoA dehydrogenase NAD binding" evidence="16">
    <location>
        <begin position="368"/>
        <end position="469"/>
    </location>
</feature>
<comment type="caution">
    <text evidence="17">The sequence shown here is derived from an EMBL/GenBank/DDBJ whole genome shotgun (WGS) entry which is preliminary data.</text>
</comment>
<keyword evidence="9" id="KW-0443">Lipid metabolism</keyword>
<evidence type="ECO:0000256" key="2">
    <source>
        <dbReference type="ARBA" id="ARBA00005005"/>
    </source>
</evidence>
<comment type="catalytic activity">
    <reaction evidence="13">
        <text>(3S)-hydroxydecanoyl-CoA + NAD(+) = 3-oxodecanoyl-CoA + NADH + H(+)</text>
        <dbReference type="Rhea" id="RHEA:31187"/>
        <dbReference type="ChEBI" id="CHEBI:15378"/>
        <dbReference type="ChEBI" id="CHEBI:57540"/>
        <dbReference type="ChEBI" id="CHEBI:57945"/>
        <dbReference type="ChEBI" id="CHEBI:62548"/>
        <dbReference type="ChEBI" id="CHEBI:62616"/>
    </reaction>
    <physiologicalReaction direction="left-to-right" evidence="13">
        <dbReference type="Rhea" id="RHEA:31188"/>
    </physiologicalReaction>
</comment>
<dbReference type="InterPro" id="IPR008927">
    <property type="entry name" value="6-PGluconate_DH-like_C_sf"/>
</dbReference>
<dbReference type="CDD" id="cd06558">
    <property type="entry name" value="crotonase-like"/>
    <property type="match status" value="1"/>
</dbReference>
<comment type="catalytic activity">
    <reaction evidence="1">
        <text>(3S)-hydroxyhexadecanoyl-CoA = (2E)-hexadecenoyl-CoA + H2O</text>
        <dbReference type="Rhea" id="RHEA:31163"/>
        <dbReference type="ChEBI" id="CHEBI:15377"/>
        <dbReference type="ChEBI" id="CHEBI:61526"/>
        <dbReference type="ChEBI" id="CHEBI:62613"/>
    </reaction>
    <physiologicalReaction direction="right-to-left" evidence="1">
        <dbReference type="Rhea" id="RHEA:31165"/>
    </physiologicalReaction>
</comment>
<evidence type="ECO:0000259" key="15">
    <source>
        <dbReference type="Pfam" id="PF00725"/>
    </source>
</evidence>
<name>A0A226MF29_CALSU</name>
<keyword evidence="11" id="KW-0511">Multifunctional enzyme</keyword>
<dbReference type="SUPFAM" id="SSF52096">
    <property type="entry name" value="ClpP/crotonase"/>
    <property type="match status" value="1"/>
</dbReference>
<evidence type="ECO:0000256" key="5">
    <source>
        <dbReference type="ARBA" id="ARBA00012076"/>
    </source>
</evidence>
<evidence type="ECO:0000256" key="10">
    <source>
        <dbReference type="ARBA" id="ARBA00023239"/>
    </source>
</evidence>
<dbReference type="PANTHER" id="PTHR43612:SF3">
    <property type="entry name" value="TRIFUNCTIONAL ENZYME SUBUNIT ALPHA, MITOCHONDRIAL"/>
    <property type="match status" value="1"/>
</dbReference>
<evidence type="ECO:0000256" key="6">
    <source>
        <dbReference type="ARBA" id="ARBA00022832"/>
    </source>
</evidence>
<dbReference type="FunFam" id="1.10.1040.50:FF:000002">
    <property type="entry name" value="Trifunctional enzyme subunit alpha, mitochondrial"/>
    <property type="match status" value="1"/>
</dbReference>
<evidence type="ECO:0000313" key="17">
    <source>
        <dbReference type="EMBL" id="OXB53885.1"/>
    </source>
</evidence>
<evidence type="ECO:0000256" key="14">
    <source>
        <dbReference type="RuleBase" id="RU003707"/>
    </source>
</evidence>
<dbReference type="AlphaFoldDB" id="A0A226MF29"/>
<dbReference type="Pfam" id="PF00725">
    <property type="entry name" value="3HCDH"/>
    <property type="match status" value="1"/>
</dbReference>
<protein>
    <recommendedName>
        <fullName evidence="5">enoyl-CoA hydratase</fullName>
        <ecNumber evidence="5">4.2.1.17</ecNumber>
    </recommendedName>
</protein>
<feature type="non-terminal residue" evidence="17">
    <location>
        <position position="1"/>
    </location>
</feature>
<evidence type="ECO:0000256" key="7">
    <source>
        <dbReference type="ARBA" id="ARBA00023002"/>
    </source>
</evidence>
<dbReference type="Proteomes" id="UP000198323">
    <property type="component" value="Unassembled WGS sequence"/>
</dbReference>
<keyword evidence="18" id="KW-1185">Reference proteome</keyword>